<reference evidence="2 3" key="1">
    <citation type="submission" date="2017-05" db="EMBL/GenBank/DDBJ databases">
        <title>Acinetobacter populi ANC 5415 (= PBJ7), whole genome shotgun sequencing project.</title>
        <authorList>
            <person name="Nemec A."/>
            <person name="Radolfova-Krizova L."/>
        </authorList>
    </citation>
    <scope>NUCLEOTIDE SEQUENCE [LARGE SCALE GENOMIC DNA]</scope>
    <source>
        <strain evidence="2 3">PBJ7</strain>
    </source>
</reference>
<dbReference type="AlphaFoldDB" id="A0A1Z9Z0Z7"/>
<keyword evidence="2" id="KW-0418">Kinase</keyword>
<comment type="caution">
    <text evidence="2">The sequence shown here is derived from an EMBL/GenBank/DDBJ whole genome shotgun (WGS) entry which is preliminary data.</text>
</comment>
<dbReference type="GO" id="GO:0016301">
    <property type="term" value="F:kinase activity"/>
    <property type="evidence" value="ECO:0007669"/>
    <property type="project" value="UniProtKB-KW"/>
</dbReference>
<dbReference type="OrthoDB" id="6307929at2"/>
<feature type="transmembrane region" description="Helical" evidence="1">
    <location>
        <begin position="159"/>
        <end position="185"/>
    </location>
</feature>
<feature type="transmembrane region" description="Helical" evidence="1">
    <location>
        <begin position="470"/>
        <end position="491"/>
    </location>
</feature>
<evidence type="ECO:0000256" key="1">
    <source>
        <dbReference type="SAM" id="Phobius"/>
    </source>
</evidence>
<dbReference type="InterPro" id="IPR005625">
    <property type="entry name" value="PepSY-ass_TM"/>
</dbReference>
<keyword evidence="1" id="KW-1133">Transmembrane helix</keyword>
<keyword evidence="2" id="KW-0808">Transferase</keyword>
<dbReference type="Proteomes" id="UP000196536">
    <property type="component" value="Unassembled WGS sequence"/>
</dbReference>
<gene>
    <name evidence="2" type="ORF">CAP51_00435</name>
</gene>
<name>A0A1Z9Z0Z7_9GAMM</name>
<dbReference type="RefSeq" id="WP_087618751.1">
    <property type="nucleotide sequence ID" value="NZ_NEXX01000001.1"/>
</dbReference>
<keyword evidence="3" id="KW-1185">Reference proteome</keyword>
<dbReference type="PANTHER" id="PTHR34219:SF9">
    <property type="entry name" value="IRON-REGULATED INNER MEMBRANE PROTEIN"/>
    <property type="match status" value="1"/>
</dbReference>
<dbReference type="PANTHER" id="PTHR34219">
    <property type="entry name" value="IRON-REGULATED INNER MEMBRANE PROTEIN-RELATED"/>
    <property type="match status" value="1"/>
</dbReference>
<feature type="transmembrane region" description="Helical" evidence="1">
    <location>
        <begin position="503"/>
        <end position="521"/>
    </location>
</feature>
<keyword evidence="1" id="KW-0472">Membrane</keyword>
<feature type="transmembrane region" description="Helical" evidence="1">
    <location>
        <begin position="442"/>
        <end position="463"/>
    </location>
</feature>
<feature type="transmembrane region" description="Helical" evidence="1">
    <location>
        <begin position="403"/>
        <end position="430"/>
    </location>
</feature>
<dbReference type="EMBL" id="NEXX01000001">
    <property type="protein sequence ID" value="OUY08126.1"/>
    <property type="molecule type" value="Genomic_DNA"/>
</dbReference>
<dbReference type="Pfam" id="PF03929">
    <property type="entry name" value="PepSY_TM"/>
    <property type="match status" value="1"/>
</dbReference>
<keyword evidence="1" id="KW-0812">Transmembrane</keyword>
<proteinExistence type="predicted"/>
<accession>A0A1Z9Z0Z7</accession>
<feature type="transmembrane region" description="Helical" evidence="1">
    <location>
        <begin position="359"/>
        <end position="382"/>
    </location>
</feature>
<protein>
    <submittedName>
        <fullName evidence="2">Histidine kinase</fullName>
    </submittedName>
</protein>
<evidence type="ECO:0000313" key="2">
    <source>
        <dbReference type="EMBL" id="OUY08126.1"/>
    </source>
</evidence>
<evidence type="ECO:0000313" key="3">
    <source>
        <dbReference type="Proteomes" id="UP000196536"/>
    </source>
</evidence>
<organism evidence="2 3">
    <name type="scientific">Acinetobacter populi</name>
    <dbReference type="NCBI Taxonomy" id="1582270"/>
    <lineage>
        <taxon>Bacteria</taxon>
        <taxon>Pseudomonadati</taxon>
        <taxon>Pseudomonadota</taxon>
        <taxon>Gammaproteobacteria</taxon>
        <taxon>Moraxellales</taxon>
        <taxon>Moraxellaceae</taxon>
        <taxon>Acinetobacter</taxon>
    </lineage>
</organism>
<feature type="transmembrane region" description="Helical" evidence="1">
    <location>
        <begin position="206"/>
        <end position="228"/>
    </location>
</feature>
<sequence>MKIRADLIKIAKNLHTWVGISAGIFLFICFFAAGLTMFQHDLSKWAAPPQQQLPAIETNQYNQLVEKVQQQYPETLKGFTLSFHAKEGFNAPMFWDVPHEEAEQDHHFDSAQTTMLASLDKQGNLIVQRENVSKIGWLIEQLHETAGIPGMLGHHTLGVYVMGVVAVLYFLAILSGLIVLLPTLVKDYFAIRPGKNKKRFWLDTHNVIGITSLPFHIIIAISVIVFAFHDLFYGALGQLAFKDKPLFERPAPMVLAETQPKLDVENIYHRLQQSAPDYRIDGMRLNNLDTPEKASGFAALYSPNQMLRGDNFDYMSFNPYQTEAFKTNTLDTQSSVAEKVIKSMFSLHFGNFGGDITRWIYLLFGIGGAYLFYSGNILWVETRLKKQKTANMPIPQQRNDVKFMANLTIGACLGCVLGIFGSLSAIRWFYVISPNPDNINLLMMYSYYAIFIISIVYAFVAGAAKALPHLLLAIAIILFSIPVTSLIAWAWPDLGLWYAKGTLLWIDIFALIFAVCFLRFYQQANARRKIAPVGSIWTTQQPVHPEA</sequence>
<feature type="transmembrane region" description="Helical" evidence="1">
    <location>
        <begin position="16"/>
        <end position="38"/>
    </location>
</feature>